<comment type="caution">
    <text evidence="3">The sequence shown here is derived from an EMBL/GenBank/DDBJ whole genome shotgun (WGS) entry which is preliminary data.</text>
</comment>
<name>A0A438IBH2_VITVI</name>
<feature type="domain" description="DUF659" evidence="2">
    <location>
        <begin position="134"/>
        <end position="241"/>
    </location>
</feature>
<accession>A0A438IBH2</accession>
<protein>
    <recommendedName>
        <fullName evidence="2">DUF659 domain-containing protein</fullName>
    </recommendedName>
</protein>
<organism evidence="3 4">
    <name type="scientific">Vitis vinifera</name>
    <name type="common">Grape</name>
    <dbReference type="NCBI Taxonomy" id="29760"/>
    <lineage>
        <taxon>Eukaryota</taxon>
        <taxon>Viridiplantae</taxon>
        <taxon>Streptophyta</taxon>
        <taxon>Embryophyta</taxon>
        <taxon>Tracheophyta</taxon>
        <taxon>Spermatophyta</taxon>
        <taxon>Magnoliopsida</taxon>
        <taxon>eudicotyledons</taxon>
        <taxon>Gunneridae</taxon>
        <taxon>Pentapetalae</taxon>
        <taxon>rosids</taxon>
        <taxon>Vitales</taxon>
        <taxon>Vitaceae</taxon>
        <taxon>Viteae</taxon>
        <taxon>Vitis</taxon>
    </lineage>
</organism>
<evidence type="ECO:0000313" key="3">
    <source>
        <dbReference type="EMBL" id="RVW94034.1"/>
    </source>
</evidence>
<sequence>MKQAMKESRRIFEEGGQEHQKGGSSSQPSNARIKCGLTRSFTVREGASIPPKGIDPYMFPSKQKSIKNLFSTEGVKKVGKAISKLFLFNAIPFNAADSRPYCQSMIDTIAEVGPGIKGPTGYQIGNTYLEEEVTRKPIINFMIYCDRSMIYHSSIDTTNIPKTADYIFSLMDKVVEEVGEENVVQVVTDNEASFKASSMLLMEKRKHLFWSPCVAHCIDLMLEDIGSMKQIKETLYQAKMITGFIYNSLKVVNLMKVFTKDRDLLRPGITRFATEFISLESLIRYEADLKRMCTTNEWREFNKDRSRKSVRDKHFFNHPEIKVGLKEVIKILEPDLDRQAKAINEVFPLMKKVEKEMLILVVKVRLLEQFLQVLVVIMVTIGAVGGGGGTSGGNRGVGGTSEGTRGDGSIGGGYVSQVDPGMSWAQGGENYYATQDTDHRYRLGIWEQRKHLERLTTFPSDDDYSSGHDYHRSNHHRIDEHLQNLGIGSRPYFRGVDDRSYHNFRDRDSSSSTFSRNDFNQFPMMHLEGYSNTGTRASDSYGYDQSSSSSNIAYRGFGYYQAGVDPE</sequence>
<dbReference type="PANTHER" id="PTHR32166:SF105">
    <property type="entry name" value="HAT DIMERIZATION DOMAIN-CONTAINING PROTEIN"/>
    <property type="match status" value="1"/>
</dbReference>
<evidence type="ECO:0000256" key="1">
    <source>
        <dbReference type="SAM" id="MobiDB-lite"/>
    </source>
</evidence>
<gene>
    <name evidence="3" type="ORF">CK203_034078</name>
</gene>
<dbReference type="Pfam" id="PF04937">
    <property type="entry name" value="DUF659"/>
    <property type="match status" value="1"/>
</dbReference>
<dbReference type="Proteomes" id="UP000288805">
    <property type="component" value="Unassembled WGS sequence"/>
</dbReference>
<dbReference type="InterPro" id="IPR012337">
    <property type="entry name" value="RNaseH-like_sf"/>
</dbReference>
<feature type="region of interest" description="Disordered" evidence="1">
    <location>
        <begin position="1"/>
        <end position="31"/>
    </location>
</feature>
<dbReference type="AlphaFoldDB" id="A0A438IBH2"/>
<evidence type="ECO:0000259" key="2">
    <source>
        <dbReference type="Pfam" id="PF04937"/>
    </source>
</evidence>
<feature type="compositionally biased region" description="Basic and acidic residues" evidence="1">
    <location>
        <begin position="1"/>
        <end position="21"/>
    </location>
</feature>
<dbReference type="EMBL" id="QGNW01000125">
    <property type="protein sequence ID" value="RVW94034.1"/>
    <property type="molecule type" value="Genomic_DNA"/>
</dbReference>
<evidence type="ECO:0000313" key="4">
    <source>
        <dbReference type="Proteomes" id="UP000288805"/>
    </source>
</evidence>
<proteinExistence type="predicted"/>
<dbReference type="InterPro" id="IPR007021">
    <property type="entry name" value="DUF659"/>
</dbReference>
<feature type="region of interest" description="Disordered" evidence="1">
    <location>
        <begin position="388"/>
        <end position="412"/>
    </location>
</feature>
<dbReference type="SUPFAM" id="SSF53098">
    <property type="entry name" value="Ribonuclease H-like"/>
    <property type="match status" value="1"/>
</dbReference>
<reference evidence="3 4" key="1">
    <citation type="journal article" date="2018" name="PLoS Genet.">
        <title>Population sequencing reveals clonal diversity and ancestral inbreeding in the grapevine cultivar Chardonnay.</title>
        <authorList>
            <person name="Roach M.J."/>
            <person name="Johnson D.L."/>
            <person name="Bohlmann J."/>
            <person name="van Vuuren H.J."/>
            <person name="Jones S.J."/>
            <person name="Pretorius I.S."/>
            <person name="Schmidt S.A."/>
            <person name="Borneman A.R."/>
        </authorList>
    </citation>
    <scope>NUCLEOTIDE SEQUENCE [LARGE SCALE GENOMIC DNA]</scope>
    <source>
        <strain evidence="4">cv. Chardonnay</strain>
        <tissue evidence="3">Leaf</tissue>
    </source>
</reference>
<dbReference type="PANTHER" id="PTHR32166">
    <property type="entry name" value="OSJNBA0013A04.12 PROTEIN"/>
    <property type="match status" value="1"/>
</dbReference>